<evidence type="ECO:0000313" key="1">
    <source>
        <dbReference type="EMBL" id="CAG8622999.1"/>
    </source>
</evidence>
<organism evidence="1 2">
    <name type="scientific">Racocetra persica</name>
    <dbReference type="NCBI Taxonomy" id="160502"/>
    <lineage>
        <taxon>Eukaryota</taxon>
        <taxon>Fungi</taxon>
        <taxon>Fungi incertae sedis</taxon>
        <taxon>Mucoromycota</taxon>
        <taxon>Glomeromycotina</taxon>
        <taxon>Glomeromycetes</taxon>
        <taxon>Diversisporales</taxon>
        <taxon>Gigasporaceae</taxon>
        <taxon>Racocetra</taxon>
    </lineage>
</organism>
<sequence>DISNQDFIKSCVVEVCKEEVASGWRKITDHELSKAEANRTLASYYVDHKDEYMCLSYSAMQFSKKAKIANIIKTMNTFKEVFITKQNDTNSNKERLLLLTTKTKVFLLQIFEKVYKNFRKNKIVQTAKRDHQFHLAVLNIMANKKQMLLESSSDCILARDKCDYCSTLLNISSLNPIVLVYSHEYHEAYFNIIFSQKCSYCQSFLEK</sequence>
<evidence type="ECO:0000313" key="2">
    <source>
        <dbReference type="Proteomes" id="UP000789920"/>
    </source>
</evidence>
<protein>
    <submittedName>
        <fullName evidence="1">21817_t:CDS:1</fullName>
    </submittedName>
</protein>
<comment type="caution">
    <text evidence="1">The sequence shown here is derived from an EMBL/GenBank/DDBJ whole genome shotgun (WGS) entry which is preliminary data.</text>
</comment>
<gene>
    <name evidence="1" type="ORF">RPERSI_LOCUS6792</name>
</gene>
<accession>A0ACA9MZ73</accession>
<name>A0ACA9MZ73_9GLOM</name>
<keyword evidence="2" id="KW-1185">Reference proteome</keyword>
<reference evidence="1" key="1">
    <citation type="submission" date="2021-06" db="EMBL/GenBank/DDBJ databases">
        <authorList>
            <person name="Kallberg Y."/>
            <person name="Tangrot J."/>
            <person name="Rosling A."/>
        </authorList>
    </citation>
    <scope>NUCLEOTIDE SEQUENCE</scope>
    <source>
        <strain evidence="1">MA461A</strain>
    </source>
</reference>
<dbReference type="Proteomes" id="UP000789920">
    <property type="component" value="Unassembled WGS sequence"/>
</dbReference>
<feature type="non-terminal residue" evidence="1">
    <location>
        <position position="1"/>
    </location>
</feature>
<feature type="non-terminal residue" evidence="1">
    <location>
        <position position="207"/>
    </location>
</feature>
<dbReference type="EMBL" id="CAJVQC010011017">
    <property type="protein sequence ID" value="CAG8622999.1"/>
    <property type="molecule type" value="Genomic_DNA"/>
</dbReference>
<proteinExistence type="predicted"/>